<comment type="caution">
    <text evidence="1">The sequence shown here is derived from an EMBL/GenBank/DDBJ whole genome shotgun (WGS) entry which is preliminary data.</text>
</comment>
<accession>M2PEM5</accession>
<dbReference type="PATRIC" id="fig|1238180.3.peg.7448"/>
<sequence length="50" mass="5663">MRTRNQPGKVGSCLFGRVVTSERPNAVRFCRKPISYATTLRRGVLERSPL</sequence>
<dbReference type="EMBL" id="ANMG01000087">
    <property type="protein sequence ID" value="EMD22808.1"/>
    <property type="molecule type" value="Genomic_DNA"/>
</dbReference>
<proteinExistence type="predicted"/>
<dbReference type="Proteomes" id="UP000014137">
    <property type="component" value="Unassembled WGS sequence"/>
</dbReference>
<evidence type="ECO:0000313" key="1">
    <source>
        <dbReference type="EMBL" id="EMD22808.1"/>
    </source>
</evidence>
<reference evidence="1 2" key="1">
    <citation type="submission" date="2012-10" db="EMBL/GenBank/DDBJ databases">
        <title>Genome assembly of Amycolatopsis azurea DSM 43854.</title>
        <authorList>
            <person name="Khatri I."/>
            <person name="Kaur I."/>
            <person name="Subramanian S."/>
            <person name="Mayilraj S."/>
        </authorList>
    </citation>
    <scope>NUCLEOTIDE SEQUENCE [LARGE SCALE GENOMIC DNA]</scope>
    <source>
        <strain evidence="1 2">DSM 43854</strain>
    </source>
</reference>
<organism evidence="1 2">
    <name type="scientific">Amycolatopsis azurea DSM 43854</name>
    <dbReference type="NCBI Taxonomy" id="1238180"/>
    <lineage>
        <taxon>Bacteria</taxon>
        <taxon>Bacillati</taxon>
        <taxon>Actinomycetota</taxon>
        <taxon>Actinomycetes</taxon>
        <taxon>Pseudonocardiales</taxon>
        <taxon>Pseudonocardiaceae</taxon>
        <taxon>Amycolatopsis</taxon>
    </lineage>
</organism>
<dbReference type="AlphaFoldDB" id="M2PEM5"/>
<name>M2PEM5_9PSEU</name>
<gene>
    <name evidence="1" type="ORF">C791_7974</name>
</gene>
<protein>
    <submittedName>
        <fullName evidence="1">Uncharacterized protein</fullName>
    </submittedName>
</protein>
<evidence type="ECO:0000313" key="2">
    <source>
        <dbReference type="Proteomes" id="UP000014137"/>
    </source>
</evidence>